<reference evidence="3" key="1">
    <citation type="journal article" date="2019" name="Int. J. Syst. Evol. Microbiol.">
        <title>The Global Catalogue of Microorganisms (GCM) 10K type strain sequencing project: providing services to taxonomists for standard genome sequencing and annotation.</title>
        <authorList>
            <consortium name="The Broad Institute Genomics Platform"/>
            <consortium name="The Broad Institute Genome Sequencing Center for Infectious Disease"/>
            <person name="Wu L."/>
            <person name="Ma J."/>
        </authorList>
    </citation>
    <scope>NUCLEOTIDE SEQUENCE [LARGE SCALE GENOMIC DNA]</scope>
    <source>
        <strain evidence="3">JCM 16022</strain>
    </source>
</reference>
<keyword evidence="3" id="KW-1185">Reference proteome</keyword>
<evidence type="ECO:0008006" key="4">
    <source>
        <dbReference type="Google" id="ProtNLM"/>
    </source>
</evidence>
<dbReference type="Proteomes" id="UP001501771">
    <property type="component" value="Unassembled WGS sequence"/>
</dbReference>
<protein>
    <recommendedName>
        <fullName evidence="4">ApeA N-terminal domain-containing protein</fullName>
    </recommendedName>
</protein>
<accession>A0ABP5KTW5</accession>
<proteinExistence type="predicted"/>
<evidence type="ECO:0000313" key="2">
    <source>
        <dbReference type="EMBL" id="GAA2135329.1"/>
    </source>
</evidence>
<evidence type="ECO:0000313" key="3">
    <source>
        <dbReference type="Proteomes" id="UP001501771"/>
    </source>
</evidence>
<organism evidence="2 3">
    <name type="scientific">Nocardioides koreensis</name>
    <dbReference type="NCBI Taxonomy" id="433651"/>
    <lineage>
        <taxon>Bacteria</taxon>
        <taxon>Bacillati</taxon>
        <taxon>Actinomycetota</taxon>
        <taxon>Actinomycetes</taxon>
        <taxon>Propionibacteriales</taxon>
        <taxon>Nocardioidaceae</taxon>
        <taxon>Nocardioides</taxon>
    </lineage>
</organism>
<feature type="region of interest" description="Disordered" evidence="1">
    <location>
        <begin position="307"/>
        <end position="337"/>
    </location>
</feature>
<name>A0ABP5KTW5_9ACTN</name>
<dbReference type="RefSeq" id="WP_344145789.1">
    <property type="nucleotide sequence ID" value="NZ_BAAAQR010000001.1"/>
</dbReference>
<comment type="caution">
    <text evidence="2">The sequence shown here is derived from an EMBL/GenBank/DDBJ whole genome shotgun (WGS) entry which is preliminary data.</text>
</comment>
<dbReference type="EMBL" id="BAAAQR010000001">
    <property type="protein sequence ID" value="GAA2135329.1"/>
    <property type="molecule type" value="Genomic_DNA"/>
</dbReference>
<sequence>MDVSAVFELPVHIWVMSNALGMTYPTGFGDLRFSVVMPEDRQPLGGPPLGLGIESRPELAGEHVVWTQEYGAHIPESRQPATALHRIGITHVDGPTYDHRAWFTPDHQLAEFINGWFNEVRTWAEIMTGQDLDPNHPVYDANPVGAGLTFVEPPHDDALGVTIAMSSVLPLTAHEWSTILRLVRDGGEPPLEEVLSRDARAAHRRNATRRAILDAATALEIALGRLVRDQAGRLPDRQRERISERTALGGYISIAEQSDLELAVPVDRLRWLNDLRNDAAHRGEAPTHWDAGNAVQVMIDFLGAHGRARRRGEREPDGSEWVMVEPESDDAHDVQKS</sequence>
<evidence type="ECO:0000256" key="1">
    <source>
        <dbReference type="SAM" id="MobiDB-lite"/>
    </source>
</evidence>
<gene>
    <name evidence="2" type="ORF">GCM10009844_00470</name>
</gene>